<evidence type="ECO:0000256" key="2">
    <source>
        <dbReference type="SAM" id="SignalP"/>
    </source>
</evidence>
<feature type="region of interest" description="Disordered" evidence="1">
    <location>
        <begin position="55"/>
        <end position="98"/>
    </location>
</feature>
<reference evidence="3 4" key="1">
    <citation type="journal article" date="2010" name="Cell Res.">
        <title>Complete genome sequence of the rifamycin SV-producing Amycolatopsis mediterranei U32 revealed its genetic characteristics in phylogeny and metabolism.</title>
        <authorList>
            <person name="Zhao W."/>
            <person name="Zhong Y."/>
            <person name="Yuan H."/>
            <person name="Wang J."/>
            <person name="Zheng H."/>
            <person name="Wang Y."/>
            <person name="Cen X."/>
            <person name="Xu F."/>
            <person name="Bai J."/>
            <person name="Han X."/>
            <person name="Lu G."/>
            <person name="Zhu Y."/>
            <person name="Shao Z."/>
            <person name="Yan H."/>
            <person name="Li C."/>
            <person name="Peng N."/>
            <person name="Zhang Z."/>
            <person name="Zhang Y."/>
            <person name="Lin W."/>
            <person name="Fan Y."/>
            <person name="Qin Z."/>
            <person name="Hu Y."/>
            <person name="Zhu B."/>
            <person name="Wang S."/>
            <person name="Ding X."/>
            <person name="Zhao G.P."/>
        </authorList>
    </citation>
    <scope>NUCLEOTIDE SEQUENCE [LARGE SCALE GENOMIC DNA]</scope>
    <source>
        <strain evidence="4">U-32</strain>
    </source>
</reference>
<evidence type="ECO:0000256" key="1">
    <source>
        <dbReference type="SAM" id="MobiDB-lite"/>
    </source>
</evidence>
<proteinExistence type="predicted"/>
<dbReference type="PATRIC" id="fig|749927.5.peg.6750"/>
<dbReference type="AlphaFoldDB" id="A0A0H3DB33"/>
<protein>
    <submittedName>
        <fullName evidence="3">Uncharacterized protein</fullName>
    </submittedName>
</protein>
<feature type="signal peptide" evidence="2">
    <location>
        <begin position="1"/>
        <end position="15"/>
    </location>
</feature>
<keyword evidence="2" id="KW-0732">Signal</keyword>
<dbReference type="Proteomes" id="UP000000328">
    <property type="component" value="Chromosome"/>
</dbReference>
<sequence length="148" mass="15036">MVVVFLLLITYPAITYVQALTAPGAATFTARTADWARQMGAGPIVNALENRYYTRHPPANSAPSADALPVPVPGPPGAAETARDPTRDTGNSPARLAALPGALPGEGVWVPGARAAGGQPADYTTFLSPDLDHASVVAGPAPPSSTPT</sequence>
<feature type="chain" id="PRO_5039332459" evidence="2">
    <location>
        <begin position="16"/>
        <end position="148"/>
    </location>
</feature>
<evidence type="ECO:0000313" key="3">
    <source>
        <dbReference type="EMBL" id="ADJ48225.1"/>
    </source>
</evidence>
<name>A0A0H3DB33_AMYMU</name>
<dbReference type="OrthoDB" id="141240at2"/>
<organism evidence="3 4">
    <name type="scientific">Amycolatopsis mediterranei (strain U-32)</name>
    <dbReference type="NCBI Taxonomy" id="749927"/>
    <lineage>
        <taxon>Bacteria</taxon>
        <taxon>Bacillati</taxon>
        <taxon>Actinomycetota</taxon>
        <taxon>Actinomycetes</taxon>
        <taxon>Pseudonocardiales</taxon>
        <taxon>Pseudonocardiaceae</taxon>
        <taxon>Amycolatopsis</taxon>
    </lineage>
</organism>
<dbReference type="KEGG" id="amd:AMED_6494"/>
<gene>
    <name evidence="3" type="ordered locus">AMED_6494</name>
</gene>
<dbReference type="HOGENOM" id="CLU_1755026_0_0_11"/>
<evidence type="ECO:0000313" key="4">
    <source>
        <dbReference type="Proteomes" id="UP000000328"/>
    </source>
</evidence>
<accession>A0A0H3DB33</accession>
<dbReference type="EMBL" id="CP002000">
    <property type="protein sequence ID" value="ADJ48225.1"/>
    <property type="molecule type" value="Genomic_DNA"/>
</dbReference>